<dbReference type="PANTHER" id="PTHR14859">
    <property type="entry name" value="CALCOFLUOR WHITE HYPERSENSITIVE PROTEIN PRECURSOR"/>
    <property type="match status" value="1"/>
</dbReference>
<dbReference type="GO" id="GO:0006506">
    <property type="term" value="P:GPI anchor biosynthetic process"/>
    <property type="evidence" value="ECO:0007669"/>
    <property type="project" value="TreeGrafter"/>
</dbReference>
<dbReference type="GO" id="GO:0016020">
    <property type="term" value="C:membrane"/>
    <property type="evidence" value="ECO:0007669"/>
    <property type="project" value="GOC"/>
</dbReference>
<dbReference type="Pfam" id="PF03372">
    <property type="entry name" value="Exo_endo_phos"/>
    <property type="match status" value="1"/>
</dbReference>
<dbReference type="KEGG" id="tso:IZ6_27000"/>
<dbReference type="EMBL" id="AP023361">
    <property type="protein sequence ID" value="BCJ91965.1"/>
    <property type="molecule type" value="Genomic_DNA"/>
</dbReference>
<dbReference type="PANTHER" id="PTHR14859:SF15">
    <property type="entry name" value="ENDONUCLEASE_EXONUCLEASE_PHOSPHATASE DOMAIN-CONTAINING PROTEIN"/>
    <property type="match status" value="1"/>
</dbReference>
<name>A0A6S6QWM2_9HYPH</name>
<dbReference type="Proteomes" id="UP000515317">
    <property type="component" value="Chromosome"/>
</dbReference>
<proteinExistence type="predicted"/>
<dbReference type="SUPFAM" id="SSF56219">
    <property type="entry name" value="DNase I-like"/>
    <property type="match status" value="1"/>
</dbReference>
<keyword evidence="2" id="KW-0540">Nuclease</keyword>
<keyword evidence="2" id="KW-0255">Endonuclease</keyword>
<feature type="domain" description="Endonuclease/exonuclease/phosphatase" evidence="1">
    <location>
        <begin position="6"/>
        <end position="220"/>
    </location>
</feature>
<evidence type="ECO:0000259" key="1">
    <source>
        <dbReference type="Pfam" id="PF03372"/>
    </source>
</evidence>
<keyword evidence="3" id="KW-1185">Reference proteome</keyword>
<dbReference type="InterPro" id="IPR051916">
    <property type="entry name" value="GPI-anchor_lipid_remodeler"/>
</dbReference>
<evidence type="ECO:0000313" key="3">
    <source>
        <dbReference type="Proteomes" id="UP000515317"/>
    </source>
</evidence>
<gene>
    <name evidence="2" type="ORF">IZ6_27000</name>
</gene>
<accession>A0A6S6QWM2</accession>
<dbReference type="RefSeq" id="WP_222875575.1">
    <property type="nucleotide sequence ID" value="NZ_AP023361.1"/>
</dbReference>
<sequence length="231" mass="25589">MNVRVLTWNIQGGRIGKAGRSDLAPVVGLIRRWEPDIVALQEVDSRRCAPGDAPAFTFITQQLGFHAVEAKTIIAKDGGEYGQMLSSRWALARTEVHDISVPHREPRRAIEAEIDTPAGRVLVFASHFGLTFGERRKQAETVARLAAKSRHPAIVLGDFNDWTRHGAVQKALSGGFPALTQHRTWPSFFPVMRLDRVFCRPASALRNSRTDPEGARFSDHLPIIADINLAV</sequence>
<dbReference type="InterPro" id="IPR005135">
    <property type="entry name" value="Endo/exonuclease/phosphatase"/>
</dbReference>
<dbReference type="Gene3D" id="3.60.10.10">
    <property type="entry name" value="Endonuclease/exonuclease/phosphatase"/>
    <property type="match status" value="1"/>
</dbReference>
<reference evidence="2 3" key="1">
    <citation type="submission" date="2020-08" db="EMBL/GenBank/DDBJ databases">
        <title>Genome sequence of Rhizobiales bacterium strain IZ6.</title>
        <authorList>
            <person name="Nakai R."/>
            <person name="Naganuma T."/>
        </authorList>
    </citation>
    <scope>NUCLEOTIDE SEQUENCE [LARGE SCALE GENOMIC DNA]</scope>
    <source>
        <strain evidence="2 3">IZ6</strain>
    </source>
</reference>
<organism evidence="2 3">
    <name type="scientific">Terrihabitans soli</name>
    <dbReference type="NCBI Taxonomy" id="708113"/>
    <lineage>
        <taxon>Bacteria</taxon>
        <taxon>Pseudomonadati</taxon>
        <taxon>Pseudomonadota</taxon>
        <taxon>Alphaproteobacteria</taxon>
        <taxon>Hyphomicrobiales</taxon>
        <taxon>Terrihabitans</taxon>
    </lineage>
</organism>
<dbReference type="GO" id="GO:0004519">
    <property type="term" value="F:endonuclease activity"/>
    <property type="evidence" value="ECO:0007669"/>
    <property type="project" value="UniProtKB-KW"/>
</dbReference>
<protein>
    <submittedName>
        <fullName evidence="2">Endonuclease</fullName>
    </submittedName>
</protein>
<keyword evidence="2" id="KW-0378">Hydrolase</keyword>
<dbReference type="AlphaFoldDB" id="A0A6S6QWM2"/>
<dbReference type="InterPro" id="IPR036691">
    <property type="entry name" value="Endo/exonu/phosph_ase_sf"/>
</dbReference>
<evidence type="ECO:0000313" key="2">
    <source>
        <dbReference type="EMBL" id="BCJ91965.1"/>
    </source>
</evidence>